<feature type="domain" description="DUF1835" evidence="1">
    <location>
        <begin position="2"/>
        <end position="104"/>
    </location>
</feature>
<dbReference type="InterPro" id="IPR014973">
    <property type="entry name" value="DUF1835"/>
</dbReference>
<dbReference type="Pfam" id="PF08874">
    <property type="entry name" value="DUF1835"/>
    <property type="match status" value="1"/>
</dbReference>
<dbReference type="OrthoDB" id="127805at2"/>
<gene>
    <name evidence="2" type="ORF">SAMN05444487_106176</name>
</gene>
<dbReference type="STRING" id="1048340.SAMN05444487_106176"/>
<reference evidence="2 3" key="1">
    <citation type="submission" date="2016-10" db="EMBL/GenBank/DDBJ databases">
        <authorList>
            <person name="de Groot N.N."/>
        </authorList>
    </citation>
    <scope>NUCLEOTIDE SEQUENCE [LARGE SCALE GENOMIC DNA]</scope>
    <source>
        <strain evidence="2 3">DSM 45610</strain>
    </source>
</reference>
<dbReference type="EMBL" id="FNNQ01000006">
    <property type="protein sequence ID" value="SDW81598.1"/>
    <property type="molecule type" value="Genomic_DNA"/>
</dbReference>
<organism evidence="2 3">
    <name type="scientific">Marininema mesophilum</name>
    <dbReference type="NCBI Taxonomy" id="1048340"/>
    <lineage>
        <taxon>Bacteria</taxon>
        <taxon>Bacillati</taxon>
        <taxon>Bacillota</taxon>
        <taxon>Bacilli</taxon>
        <taxon>Bacillales</taxon>
        <taxon>Thermoactinomycetaceae</taxon>
        <taxon>Marininema</taxon>
    </lineage>
</organism>
<dbReference type="Proteomes" id="UP000198534">
    <property type="component" value="Unassembled WGS sequence"/>
</dbReference>
<evidence type="ECO:0000313" key="3">
    <source>
        <dbReference type="Proteomes" id="UP000198534"/>
    </source>
</evidence>
<dbReference type="RefSeq" id="WP_091738821.1">
    <property type="nucleotide sequence ID" value="NZ_FNNQ01000006.1"/>
</dbReference>
<evidence type="ECO:0000313" key="2">
    <source>
        <dbReference type="EMBL" id="SDW81598.1"/>
    </source>
</evidence>
<proteinExistence type="predicted"/>
<evidence type="ECO:0000259" key="1">
    <source>
        <dbReference type="Pfam" id="PF08874"/>
    </source>
</evidence>
<dbReference type="AlphaFoldDB" id="A0A1H2WM74"/>
<protein>
    <recommendedName>
        <fullName evidence="1">DUF1835 domain-containing protein</fullName>
    </recommendedName>
</protein>
<accession>A0A1H2WM74</accession>
<keyword evidence="3" id="KW-1185">Reference proteome</keyword>
<name>A0A1H2WM74_9BACL</name>
<sequence>MIHFVNGDIWADTLRENSPEQGEVFVWREMLDFGPFHIEWDMVEQANKRADFFEERLGIPSEQTKMTFVYQEQRLKRMPPSCHLVLWFDTDRYDQMMLLYLLKRCRELGISTIDLVTIPTGVLSGDAGKSVIKHLFDQRIPLGEEHLIEATNAWKDYIAEDPRGIVERLKKESRFDHVNAAFSRHLEYFPSQTTGLNIVEEMVLSLIQAGVSSFESLFREVTIQRPEDGLSDVHFAAIVNELTTEQNPLICKETSTTEEVWKLTALGERVLAGEEDRIQVVGIDWWLGGVHLQNDIWRRDHVGNLVQIDSLKK</sequence>